<dbReference type="EMBL" id="NHOQ01002481">
    <property type="protein sequence ID" value="PWA16272.1"/>
    <property type="molecule type" value="Genomic_DNA"/>
</dbReference>
<name>A0A315V038_GAMAF</name>
<keyword evidence="3" id="KW-1185">Reference proteome</keyword>
<reference evidence="2 3" key="1">
    <citation type="journal article" date="2018" name="G3 (Bethesda)">
        <title>A High-Quality Reference Genome for the Invasive Mosquitofish Gambusia affinis Using a Chicago Library.</title>
        <authorList>
            <person name="Hoffberg S.L."/>
            <person name="Troendle N.J."/>
            <person name="Glenn T.C."/>
            <person name="Mahmud O."/>
            <person name="Louha S."/>
            <person name="Chalopin D."/>
            <person name="Bennetzen J.L."/>
            <person name="Mauricio R."/>
        </authorList>
    </citation>
    <scope>NUCLEOTIDE SEQUENCE [LARGE SCALE GENOMIC DNA]</scope>
    <source>
        <strain evidence="2">NE01/NJP1002.9</strain>
        <tissue evidence="2">Muscle</tissue>
    </source>
</reference>
<evidence type="ECO:0000256" key="1">
    <source>
        <dbReference type="SAM" id="MobiDB-lite"/>
    </source>
</evidence>
<evidence type="ECO:0000313" key="3">
    <source>
        <dbReference type="Proteomes" id="UP000250572"/>
    </source>
</evidence>
<feature type="non-terminal residue" evidence="2">
    <location>
        <position position="201"/>
    </location>
</feature>
<dbReference type="AlphaFoldDB" id="A0A315V038"/>
<comment type="caution">
    <text evidence="2">The sequence shown here is derived from an EMBL/GenBank/DDBJ whole genome shotgun (WGS) entry which is preliminary data.</text>
</comment>
<accession>A0A315V038</accession>
<feature type="region of interest" description="Disordered" evidence="1">
    <location>
        <begin position="133"/>
        <end position="155"/>
    </location>
</feature>
<gene>
    <name evidence="2" type="ORF">CCH79_00004768</name>
</gene>
<evidence type="ECO:0000313" key="2">
    <source>
        <dbReference type="EMBL" id="PWA16272.1"/>
    </source>
</evidence>
<evidence type="ECO:0008006" key="4">
    <source>
        <dbReference type="Google" id="ProtNLM"/>
    </source>
</evidence>
<protein>
    <recommendedName>
        <fullName evidence="4">Triadin</fullName>
    </recommendedName>
</protein>
<dbReference type="Proteomes" id="UP000250572">
    <property type="component" value="Unassembled WGS sequence"/>
</dbReference>
<sequence>EIKDKKPPKEKLGVEKPLKDKIEEKKLSAKGKSEQKHQTEKIGVKKPKEDIKPKRTIKREFPTVLRKQHLNVTKLELEIPDKNVSLTKTKVKAVPLRKVPEAPKETTKPTKVKKVVEVLKKKKIEPITQKKAVIKAKPAPAEKKKEKTVPKQTVKDKVKEDRVLKEKQVPAKKDELPYFQCFFLDEDEAQFPFYAFSPLHI</sequence>
<feature type="region of interest" description="Disordered" evidence="1">
    <location>
        <begin position="1"/>
        <end position="55"/>
    </location>
</feature>
<feature type="non-terminal residue" evidence="2">
    <location>
        <position position="1"/>
    </location>
</feature>
<proteinExistence type="predicted"/>
<feature type="compositionally biased region" description="Basic and acidic residues" evidence="1">
    <location>
        <begin position="140"/>
        <end position="155"/>
    </location>
</feature>
<organism evidence="2 3">
    <name type="scientific">Gambusia affinis</name>
    <name type="common">Western mosquitofish</name>
    <name type="synonym">Heterandria affinis</name>
    <dbReference type="NCBI Taxonomy" id="33528"/>
    <lineage>
        <taxon>Eukaryota</taxon>
        <taxon>Metazoa</taxon>
        <taxon>Chordata</taxon>
        <taxon>Craniata</taxon>
        <taxon>Vertebrata</taxon>
        <taxon>Euteleostomi</taxon>
        <taxon>Actinopterygii</taxon>
        <taxon>Neopterygii</taxon>
        <taxon>Teleostei</taxon>
        <taxon>Neoteleostei</taxon>
        <taxon>Acanthomorphata</taxon>
        <taxon>Ovalentaria</taxon>
        <taxon>Atherinomorphae</taxon>
        <taxon>Cyprinodontiformes</taxon>
        <taxon>Poeciliidae</taxon>
        <taxon>Poeciliinae</taxon>
        <taxon>Gambusia</taxon>
    </lineage>
</organism>